<protein>
    <recommendedName>
        <fullName evidence="2">VOC domain-containing protein</fullName>
    </recommendedName>
</protein>
<dbReference type="GO" id="GO:0004493">
    <property type="term" value="F:methylmalonyl-CoA epimerase activity"/>
    <property type="evidence" value="ECO:0007669"/>
    <property type="project" value="TreeGrafter"/>
</dbReference>
<dbReference type="InterPro" id="IPR037523">
    <property type="entry name" value="VOC_core"/>
</dbReference>
<feature type="domain" description="VOC" evidence="2">
    <location>
        <begin position="3"/>
        <end position="140"/>
    </location>
</feature>
<keyword evidence="4" id="KW-1185">Reference proteome</keyword>
<dbReference type="Pfam" id="PF00903">
    <property type="entry name" value="Glyoxalase"/>
    <property type="match status" value="1"/>
</dbReference>
<gene>
    <name evidence="3" type="ORF">D1164_16770</name>
</gene>
<dbReference type="GO" id="GO:0046491">
    <property type="term" value="P:L-methylmalonyl-CoA metabolic process"/>
    <property type="evidence" value="ECO:0007669"/>
    <property type="project" value="TreeGrafter"/>
</dbReference>
<accession>A0A399CXP9</accession>
<comment type="caution">
    <text evidence="3">The sequence shown here is derived from an EMBL/GenBank/DDBJ whole genome shotgun (WGS) entry which is preliminary data.</text>
</comment>
<evidence type="ECO:0000313" key="4">
    <source>
        <dbReference type="Proteomes" id="UP000266441"/>
    </source>
</evidence>
<dbReference type="RefSeq" id="WP_119351048.1">
    <property type="nucleotide sequence ID" value="NZ_QWET01000014.1"/>
</dbReference>
<dbReference type="OrthoDB" id="9795618at2"/>
<reference evidence="3 4" key="1">
    <citation type="journal article" date="2015" name="Int. J. Syst. Evol. Microbiol.">
        <title>Mariniphaga sediminis sp. nov., isolated from coastal sediment.</title>
        <authorList>
            <person name="Wang F.Q."/>
            <person name="Shen Q.Y."/>
            <person name="Chen G.J."/>
            <person name="Du Z.J."/>
        </authorList>
    </citation>
    <scope>NUCLEOTIDE SEQUENCE [LARGE SCALE GENOMIC DNA]</scope>
    <source>
        <strain evidence="3 4">SY21</strain>
    </source>
</reference>
<dbReference type="GO" id="GO:0046872">
    <property type="term" value="F:metal ion binding"/>
    <property type="evidence" value="ECO:0007669"/>
    <property type="project" value="UniProtKB-KW"/>
</dbReference>
<dbReference type="SUPFAM" id="SSF54593">
    <property type="entry name" value="Glyoxalase/Bleomycin resistance protein/Dihydroxybiphenyl dioxygenase"/>
    <property type="match status" value="1"/>
</dbReference>
<proteinExistence type="predicted"/>
<dbReference type="InterPro" id="IPR051785">
    <property type="entry name" value="MMCE/EMCE_epimerase"/>
</dbReference>
<dbReference type="PANTHER" id="PTHR43048:SF5">
    <property type="entry name" value="BLR5325 PROTEIN"/>
    <property type="match status" value="1"/>
</dbReference>
<dbReference type="PROSITE" id="PS51819">
    <property type="entry name" value="VOC"/>
    <property type="match status" value="1"/>
</dbReference>
<dbReference type="PANTHER" id="PTHR43048">
    <property type="entry name" value="METHYLMALONYL-COA EPIMERASE"/>
    <property type="match status" value="1"/>
</dbReference>
<dbReference type="InterPro" id="IPR004360">
    <property type="entry name" value="Glyas_Fos-R_dOase_dom"/>
</dbReference>
<dbReference type="EMBL" id="QWET01000014">
    <property type="protein sequence ID" value="RIH63986.1"/>
    <property type="molecule type" value="Genomic_DNA"/>
</dbReference>
<evidence type="ECO:0000256" key="1">
    <source>
        <dbReference type="ARBA" id="ARBA00022723"/>
    </source>
</evidence>
<name>A0A399CXP9_9BACT</name>
<dbReference type="Gene3D" id="3.10.180.10">
    <property type="entry name" value="2,3-Dihydroxybiphenyl 1,2-Dioxygenase, domain 1"/>
    <property type="match status" value="1"/>
</dbReference>
<evidence type="ECO:0000313" key="3">
    <source>
        <dbReference type="EMBL" id="RIH63986.1"/>
    </source>
</evidence>
<sequence length="145" mass="16641">MIYGLHCAVSVSDMQKSLEFYRDLLGMEVIMELDMEDDRIGLVIGETEAKCRIVHLSSGSAFLELFQYVQPPGKNSAWEMKQYDVGITHIGLEVTGFHELLKKLEQHNITFLGKPVEFRPGVWVAYFRGPDGEVCEIRERNNFKK</sequence>
<dbReference type="AlphaFoldDB" id="A0A399CXP9"/>
<dbReference type="InterPro" id="IPR029068">
    <property type="entry name" value="Glyas_Bleomycin-R_OHBP_Dase"/>
</dbReference>
<evidence type="ECO:0000259" key="2">
    <source>
        <dbReference type="PROSITE" id="PS51819"/>
    </source>
</evidence>
<dbReference type="Proteomes" id="UP000266441">
    <property type="component" value="Unassembled WGS sequence"/>
</dbReference>
<organism evidence="3 4">
    <name type="scientific">Mariniphaga sediminis</name>
    <dbReference type="NCBI Taxonomy" id="1628158"/>
    <lineage>
        <taxon>Bacteria</taxon>
        <taxon>Pseudomonadati</taxon>
        <taxon>Bacteroidota</taxon>
        <taxon>Bacteroidia</taxon>
        <taxon>Marinilabiliales</taxon>
        <taxon>Prolixibacteraceae</taxon>
        <taxon>Mariniphaga</taxon>
    </lineage>
</organism>
<keyword evidence="1" id="KW-0479">Metal-binding</keyword>